<dbReference type="EMBL" id="JAPDGR010000985">
    <property type="protein sequence ID" value="KAJ2986184.1"/>
    <property type="molecule type" value="Genomic_DNA"/>
</dbReference>
<gene>
    <name evidence="1" type="ORF">NUW58_g5148</name>
</gene>
<keyword evidence="2" id="KW-1185">Reference proteome</keyword>
<sequence>MSVIAAASPPVEVNGGANGDSPKPDEGIVSKRDSLGRTGARFVGGRRVTLTQGSTPSTPKSTVADARAGSETPTQDRGVTLVDAPMND</sequence>
<evidence type="ECO:0000313" key="2">
    <source>
        <dbReference type="Proteomes" id="UP001143856"/>
    </source>
</evidence>
<proteinExistence type="predicted"/>
<protein>
    <submittedName>
        <fullName evidence="1">Uncharacterized protein</fullName>
    </submittedName>
</protein>
<dbReference type="Proteomes" id="UP001143856">
    <property type="component" value="Unassembled WGS sequence"/>
</dbReference>
<accession>A0ACC1P4J1</accession>
<comment type="caution">
    <text evidence="1">The sequence shown here is derived from an EMBL/GenBank/DDBJ whole genome shotgun (WGS) entry which is preliminary data.</text>
</comment>
<evidence type="ECO:0000313" key="1">
    <source>
        <dbReference type="EMBL" id="KAJ2986184.1"/>
    </source>
</evidence>
<reference evidence="1" key="1">
    <citation type="submission" date="2022-10" db="EMBL/GenBank/DDBJ databases">
        <title>Genome Sequence of Xylaria curta.</title>
        <authorList>
            <person name="Buettner E."/>
        </authorList>
    </citation>
    <scope>NUCLEOTIDE SEQUENCE</scope>
    <source>
        <strain evidence="1">Babe10</strain>
    </source>
</reference>
<name>A0ACC1P4J1_9PEZI</name>
<organism evidence="1 2">
    <name type="scientific">Xylaria curta</name>
    <dbReference type="NCBI Taxonomy" id="42375"/>
    <lineage>
        <taxon>Eukaryota</taxon>
        <taxon>Fungi</taxon>
        <taxon>Dikarya</taxon>
        <taxon>Ascomycota</taxon>
        <taxon>Pezizomycotina</taxon>
        <taxon>Sordariomycetes</taxon>
        <taxon>Xylariomycetidae</taxon>
        <taxon>Xylariales</taxon>
        <taxon>Xylariaceae</taxon>
        <taxon>Xylaria</taxon>
    </lineage>
</organism>